<feature type="transmembrane region" description="Helical" evidence="1">
    <location>
        <begin position="202"/>
        <end position="221"/>
    </location>
</feature>
<feature type="transmembrane region" description="Helical" evidence="1">
    <location>
        <begin position="103"/>
        <end position="122"/>
    </location>
</feature>
<keyword evidence="1" id="KW-0472">Membrane</keyword>
<keyword evidence="3" id="KW-1185">Reference proteome</keyword>
<feature type="transmembrane region" description="Helical" evidence="1">
    <location>
        <begin position="314"/>
        <end position="335"/>
    </location>
</feature>
<comment type="caution">
    <text evidence="2">The sequence shown here is derived from an EMBL/GenBank/DDBJ whole genome shotgun (WGS) entry which is preliminary data.</text>
</comment>
<feature type="transmembrane region" description="Helical" evidence="1">
    <location>
        <begin position="48"/>
        <end position="72"/>
    </location>
</feature>
<protein>
    <submittedName>
        <fullName evidence="2">Uncharacterized protein</fullName>
    </submittedName>
</protein>
<evidence type="ECO:0000313" key="2">
    <source>
        <dbReference type="EMBL" id="MBM9476573.1"/>
    </source>
</evidence>
<feature type="transmembrane region" description="Helical" evidence="1">
    <location>
        <begin position="176"/>
        <end position="195"/>
    </location>
</feature>
<keyword evidence="1" id="KW-1133">Transmembrane helix</keyword>
<evidence type="ECO:0000256" key="1">
    <source>
        <dbReference type="SAM" id="Phobius"/>
    </source>
</evidence>
<gene>
    <name evidence="2" type="ORF">JL107_08975</name>
</gene>
<proteinExistence type="predicted"/>
<name>A0A938YP09_9ACTN</name>
<dbReference type="AlphaFoldDB" id="A0A938YP09"/>
<dbReference type="EMBL" id="JAERWL010000008">
    <property type="protein sequence ID" value="MBM9476573.1"/>
    <property type="molecule type" value="Genomic_DNA"/>
</dbReference>
<dbReference type="RefSeq" id="WP_205256687.1">
    <property type="nucleotide sequence ID" value="NZ_BAAAPV010000004.1"/>
</dbReference>
<feature type="transmembrane region" description="Helical" evidence="1">
    <location>
        <begin position="142"/>
        <end position="164"/>
    </location>
</feature>
<keyword evidence="1" id="KW-0812">Transmembrane</keyword>
<sequence>MGQQQHGLGPVDALAGDAGDAECAGDLTWNRPSRRFARWVVRYRARRLGLLNSPWLAVPAAVLALLFVGFVVVRSALPDVSDCSLGEVEIVLSDTPLEGARTLLLLFVVFVLVVPAAILLAADRWAKHRRPIWSRVVQGVALRLTAGVVLTASLLFGWVALDLFDGSCRGALPTSMGWVGFGLFVGVLLAAVGTARRDQAGWVGFALVVNGDLGAAAYLAWKSLQDNEFTPTERLFLMAFAVHAVCVLVAARWAYAVGEHPGSDAVGRAKAGEAGRALAALWTLMGIAVVASAVLESDADIGTDDLFTQLKTPIVVALTWGGLLATTASGFTKYVEGREAAASRLGITQWRHLPTYRDRRMARTVVRMLRALGPLPLSALRAGVDHLEPDRVRSRHLLRAMRVTGCAIEVDGLWTDTRPGRPWPADVDLVRRAQRAGFPTYSRSGMFALLGEVGDADVPRTGRVLQRHPLLTGTGRSGWRVVDGDAERASAAARRGRLAALRRVITPRRTAGGDAGSVSPS</sequence>
<reference evidence="2" key="1">
    <citation type="submission" date="2021-01" db="EMBL/GenBank/DDBJ databases">
        <title>KCTC 19127 draft genome.</title>
        <authorList>
            <person name="An D."/>
        </authorList>
    </citation>
    <scope>NUCLEOTIDE SEQUENCE</scope>
    <source>
        <strain evidence="2">KCTC 19127</strain>
    </source>
</reference>
<evidence type="ECO:0000313" key="3">
    <source>
        <dbReference type="Proteomes" id="UP000663801"/>
    </source>
</evidence>
<accession>A0A938YP09</accession>
<dbReference type="Proteomes" id="UP000663801">
    <property type="component" value="Unassembled WGS sequence"/>
</dbReference>
<feature type="transmembrane region" description="Helical" evidence="1">
    <location>
        <begin position="276"/>
        <end position="294"/>
    </location>
</feature>
<organism evidence="2 3">
    <name type="scientific">Nakamurella flavida</name>
    <dbReference type="NCBI Taxonomy" id="363630"/>
    <lineage>
        <taxon>Bacteria</taxon>
        <taxon>Bacillati</taxon>
        <taxon>Actinomycetota</taxon>
        <taxon>Actinomycetes</taxon>
        <taxon>Nakamurellales</taxon>
        <taxon>Nakamurellaceae</taxon>
        <taxon>Nakamurella</taxon>
    </lineage>
</organism>
<feature type="transmembrane region" description="Helical" evidence="1">
    <location>
        <begin position="236"/>
        <end position="255"/>
    </location>
</feature>